<dbReference type="PRINTS" id="PR00047">
    <property type="entry name" value="STROIDFINGER"/>
</dbReference>
<dbReference type="GO" id="GO:0003700">
    <property type="term" value="F:DNA-binding transcription factor activity"/>
    <property type="evidence" value="ECO:0007669"/>
    <property type="project" value="InterPro"/>
</dbReference>
<dbReference type="SUPFAM" id="SSF57716">
    <property type="entry name" value="Glucocorticoid receptor-like (DNA-binding domain)"/>
    <property type="match status" value="1"/>
</dbReference>
<keyword evidence="3" id="KW-0863">Zinc-finger</keyword>
<dbReference type="InterPro" id="IPR001628">
    <property type="entry name" value="Znf_hrmn_rcpt"/>
</dbReference>
<evidence type="ECO:0000256" key="7">
    <source>
        <dbReference type="ARBA" id="ARBA00023163"/>
    </source>
</evidence>
<reference evidence="11" key="1">
    <citation type="submission" date="2022-03" db="EMBL/GenBank/DDBJ databases">
        <authorList>
            <person name="Martin C."/>
        </authorList>
    </citation>
    <scope>NUCLEOTIDE SEQUENCE</scope>
</reference>
<dbReference type="PANTHER" id="PTHR24083">
    <property type="entry name" value="NUCLEAR HORMONE RECEPTOR"/>
    <property type="match status" value="1"/>
</dbReference>
<dbReference type="EMBL" id="CAIIXF020000005">
    <property type="protein sequence ID" value="CAH1784063.1"/>
    <property type="molecule type" value="Genomic_DNA"/>
</dbReference>
<feature type="non-terminal residue" evidence="11">
    <location>
        <position position="1"/>
    </location>
</feature>
<dbReference type="Pfam" id="PF00105">
    <property type="entry name" value="zf-C4"/>
    <property type="match status" value="1"/>
</dbReference>
<keyword evidence="9" id="KW-0539">Nucleus</keyword>
<evidence type="ECO:0000256" key="9">
    <source>
        <dbReference type="ARBA" id="ARBA00023242"/>
    </source>
</evidence>
<comment type="caution">
    <text evidence="11">The sequence shown here is derived from an EMBL/GenBank/DDBJ whole genome shotgun (WGS) entry which is preliminary data.</text>
</comment>
<dbReference type="AlphaFoldDB" id="A0A8J1T6F8"/>
<dbReference type="Gene3D" id="3.30.50.10">
    <property type="entry name" value="Erythroid Transcription Factor GATA-1, subunit A"/>
    <property type="match status" value="1"/>
</dbReference>
<evidence type="ECO:0000256" key="5">
    <source>
        <dbReference type="ARBA" id="ARBA00023015"/>
    </source>
</evidence>
<keyword evidence="7" id="KW-0804">Transcription</keyword>
<evidence type="ECO:0000256" key="4">
    <source>
        <dbReference type="ARBA" id="ARBA00022833"/>
    </source>
</evidence>
<dbReference type="SMART" id="SM00399">
    <property type="entry name" value="ZnF_C4"/>
    <property type="match status" value="1"/>
</dbReference>
<evidence type="ECO:0000256" key="6">
    <source>
        <dbReference type="ARBA" id="ARBA00023125"/>
    </source>
</evidence>
<dbReference type="Proteomes" id="UP000749559">
    <property type="component" value="Unassembled WGS sequence"/>
</dbReference>
<comment type="subcellular location">
    <subcellularLocation>
        <location evidence="1">Nucleus</location>
    </subcellularLocation>
</comment>
<dbReference type="FunFam" id="3.30.50.10:FF:000015">
    <property type="entry name" value="Nuclear receptor subfamily 2, group C, member 1"/>
    <property type="match status" value="1"/>
</dbReference>
<keyword evidence="5" id="KW-0805">Transcription regulation</keyword>
<feature type="compositionally biased region" description="Low complexity" evidence="10">
    <location>
        <begin position="401"/>
        <end position="423"/>
    </location>
</feature>
<keyword evidence="12" id="KW-1185">Reference proteome</keyword>
<gene>
    <name evidence="11" type="ORF">OFUS_LOCUS10320</name>
</gene>
<dbReference type="GO" id="GO:0008270">
    <property type="term" value="F:zinc ion binding"/>
    <property type="evidence" value="ECO:0007669"/>
    <property type="project" value="UniProtKB-KW"/>
</dbReference>
<keyword evidence="4" id="KW-0862">Zinc</keyword>
<dbReference type="GO" id="GO:0005634">
    <property type="term" value="C:nucleus"/>
    <property type="evidence" value="ECO:0007669"/>
    <property type="project" value="UniProtKB-SubCell"/>
</dbReference>
<evidence type="ECO:0000256" key="3">
    <source>
        <dbReference type="ARBA" id="ARBA00022771"/>
    </source>
</evidence>
<sequence length="430" mass="45902">MASIEDLQEAASTATPVNMVVPTCSTPVTMVIPASSPPINMAVPQCNTAVNISVPAGTTGAQEDIQPHIITVQHPGTPGEQVTSEGGADNKPNVIHVNLAQSSGVSVDGSMQNQNVQTFTLAPGNISSIPFPISISQAGVQGGSSTPVMSSSSQQQQIIMTQLNPDVAARLKQGSTMRVAGLGESTNTQIGEAQLAQIAQLSAAGLTGGNIDWAAKIREMQQQGRITIGGIDGSAAQDFITQKQAFEQKIEPCVVCGDRASGRHYGAVSCEGCKGFFKRSIRKQLGYACRGNKECPITKHHRNRCQYCRLQKCLTMGMRAEFSNLAAVQSERKPPEPKDRLLIPGAANVATSTQKIYIRKDFASPSTAMTTFGKEKGESLLANLQERVVHTDHGSVLLTSQQHQQHMIQQQQQPPQQQQQQQQGTPISNA</sequence>
<protein>
    <submittedName>
        <fullName evidence="11">Uncharacterized protein</fullName>
    </submittedName>
</protein>
<keyword evidence="8" id="KW-0675">Receptor</keyword>
<keyword evidence="2" id="KW-0479">Metal-binding</keyword>
<dbReference type="GO" id="GO:0043565">
    <property type="term" value="F:sequence-specific DNA binding"/>
    <property type="evidence" value="ECO:0007669"/>
    <property type="project" value="InterPro"/>
</dbReference>
<dbReference type="OrthoDB" id="5771769at2759"/>
<evidence type="ECO:0000256" key="10">
    <source>
        <dbReference type="SAM" id="MobiDB-lite"/>
    </source>
</evidence>
<proteinExistence type="predicted"/>
<feature type="region of interest" description="Disordered" evidence="10">
    <location>
        <begin position="400"/>
        <end position="430"/>
    </location>
</feature>
<dbReference type="PROSITE" id="PS00031">
    <property type="entry name" value="NUCLEAR_REC_DBD_1"/>
    <property type="match status" value="1"/>
</dbReference>
<dbReference type="InterPro" id="IPR050274">
    <property type="entry name" value="Nuclear_hormone_rcpt_NR2"/>
</dbReference>
<name>A0A8J1T6F8_OWEFU</name>
<organism evidence="11 12">
    <name type="scientific">Owenia fusiformis</name>
    <name type="common">Polychaete worm</name>
    <dbReference type="NCBI Taxonomy" id="6347"/>
    <lineage>
        <taxon>Eukaryota</taxon>
        <taxon>Metazoa</taxon>
        <taxon>Spiralia</taxon>
        <taxon>Lophotrochozoa</taxon>
        <taxon>Annelida</taxon>
        <taxon>Polychaeta</taxon>
        <taxon>Sedentaria</taxon>
        <taxon>Canalipalpata</taxon>
        <taxon>Sabellida</taxon>
        <taxon>Oweniida</taxon>
        <taxon>Oweniidae</taxon>
        <taxon>Owenia</taxon>
    </lineage>
</organism>
<evidence type="ECO:0000313" key="11">
    <source>
        <dbReference type="EMBL" id="CAH1784063.1"/>
    </source>
</evidence>
<dbReference type="InterPro" id="IPR013088">
    <property type="entry name" value="Znf_NHR/GATA"/>
</dbReference>
<evidence type="ECO:0000256" key="2">
    <source>
        <dbReference type="ARBA" id="ARBA00022723"/>
    </source>
</evidence>
<dbReference type="PROSITE" id="PS51030">
    <property type="entry name" value="NUCLEAR_REC_DBD_2"/>
    <property type="match status" value="1"/>
</dbReference>
<accession>A0A8J1T6F8</accession>
<keyword evidence="6" id="KW-0238">DNA-binding</keyword>
<evidence type="ECO:0000256" key="8">
    <source>
        <dbReference type="ARBA" id="ARBA00023170"/>
    </source>
</evidence>
<evidence type="ECO:0000256" key="1">
    <source>
        <dbReference type="ARBA" id="ARBA00004123"/>
    </source>
</evidence>
<evidence type="ECO:0000313" key="12">
    <source>
        <dbReference type="Proteomes" id="UP000749559"/>
    </source>
</evidence>